<reference evidence="2" key="2">
    <citation type="submission" date="2019-01" db="UniProtKB">
        <authorList>
            <consortium name="EnsemblPlants"/>
        </authorList>
    </citation>
    <scope>IDENTIFICATION</scope>
    <source>
        <strain evidence="2">cv. Heinz 1706</strain>
    </source>
</reference>
<keyword evidence="1" id="KW-1133">Transmembrane helix</keyword>
<keyword evidence="3" id="KW-1185">Reference proteome</keyword>
<dbReference type="Proteomes" id="UP000004994">
    <property type="component" value="Chromosome 5"/>
</dbReference>
<keyword evidence="1" id="KW-0472">Membrane</keyword>
<dbReference type="PaxDb" id="4081-Solyc05g023600.1.1"/>
<protein>
    <submittedName>
        <fullName evidence="2">Uncharacterized protein</fullName>
    </submittedName>
</protein>
<evidence type="ECO:0000313" key="3">
    <source>
        <dbReference type="Proteomes" id="UP000004994"/>
    </source>
</evidence>
<dbReference type="Gramene" id="Solyc05g023600.2.1">
    <property type="protein sequence ID" value="Solyc05g023600.2.1"/>
    <property type="gene ID" value="Solyc05g023600.2"/>
</dbReference>
<dbReference type="AlphaFoldDB" id="A0A3Q7GHR7"/>
<accession>A0A3Q7GHR7</accession>
<evidence type="ECO:0000256" key="1">
    <source>
        <dbReference type="SAM" id="Phobius"/>
    </source>
</evidence>
<name>A0A3Q7GHR7_SOLLC</name>
<feature type="transmembrane region" description="Helical" evidence="1">
    <location>
        <begin position="140"/>
        <end position="160"/>
    </location>
</feature>
<evidence type="ECO:0000313" key="2">
    <source>
        <dbReference type="EnsemblPlants" id="Solyc05g023600.2.1"/>
    </source>
</evidence>
<dbReference type="InParanoid" id="A0A3Q7GHR7"/>
<organism evidence="2">
    <name type="scientific">Solanum lycopersicum</name>
    <name type="common">Tomato</name>
    <name type="synonym">Lycopersicon esculentum</name>
    <dbReference type="NCBI Taxonomy" id="4081"/>
    <lineage>
        <taxon>Eukaryota</taxon>
        <taxon>Viridiplantae</taxon>
        <taxon>Streptophyta</taxon>
        <taxon>Embryophyta</taxon>
        <taxon>Tracheophyta</taxon>
        <taxon>Spermatophyta</taxon>
        <taxon>Magnoliopsida</taxon>
        <taxon>eudicotyledons</taxon>
        <taxon>Gunneridae</taxon>
        <taxon>Pentapetalae</taxon>
        <taxon>asterids</taxon>
        <taxon>lamiids</taxon>
        <taxon>Solanales</taxon>
        <taxon>Solanaceae</taxon>
        <taxon>Solanoideae</taxon>
        <taxon>Solaneae</taxon>
        <taxon>Solanum</taxon>
        <taxon>Solanum subgen. Lycopersicon</taxon>
    </lineage>
</organism>
<keyword evidence="1" id="KW-0812">Transmembrane</keyword>
<reference evidence="2" key="1">
    <citation type="journal article" date="2012" name="Nature">
        <title>The tomato genome sequence provides insights into fleshy fruit evolution.</title>
        <authorList>
            <consortium name="Tomato Genome Consortium"/>
        </authorList>
    </citation>
    <scope>NUCLEOTIDE SEQUENCE [LARGE SCALE GENOMIC DNA]</scope>
    <source>
        <strain evidence="2">cv. Heinz 1706</strain>
    </source>
</reference>
<proteinExistence type="predicted"/>
<sequence length="179" mass="20537">MENCRTSSLTYQRGLMMNSLSNLNLLSLQDGYGDDEYSLLVDLNMLYERQLSRKTSIDSLHKDIAEILKNFRSIDDESFLTNKSLEGLRESQLACLCWFFQNNGGCFKKATLASTELEVLGYSRDESIFKSSGNFANTNYIFQVIFALPLIVFCRFMAVLQPTIFNITTMRDLKIVRTK</sequence>
<dbReference type="EnsemblPlants" id="Solyc05g023600.2.1">
    <property type="protein sequence ID" value="Solyc05g023600.2.1"/>
    <property type="gene ID" value="Solyc05g023600.2"/>
</dbReference>